<dbReference type="EMBL" id="KZ451935">
    <property type="protein sequence ID" value="PKA60780.1"/>
    <property type="molecule type" value="Genomic_DNA"/>
</dbReference>
<proteinExistence type="predicted"/>
<dbReference type="Proteomes" id="UP000236161">
    <property type="component" value="Unassembled WGS sequence"/>
</dbReference>
<evidence type="ECO:0000313" key="1">
    <source>
        <dbReference type="EMBL" id="PKA60780.1"/>
    </source>
</evidence>
<keyword evidence="2" id="KW-1185">Reference proteome</keyword>
<evidence type="ECO:0000313" key="2">
    <source>
        <dbReference type="Proteomes" id="UP000236161"/>
    </source>
</evidence>
<accession>A0A2I0AZ06</accession>
<organism evidence="1 2">
    <name type="scientific">Apostasia shenzhenica</name>
    <dbReference type="NCBI Taxonomy" id="1088818"/>
    <lineage>
        <taxon>Eukaryota</taxon>
        <taxon>Viridiplantae</taxon>
        <taxon>Streptophyta</taxon>
        <taxon>Embryophyta</taxon>
        <taxon>Tracheophyta</taxon>
        <taxon>Spermatophyta</taxon>
        <taxon>Magnoliopsida</taxon>
        <taxon>Liliopsida</taxon>
        <taxon>Asparagales</taxon>
        <taxon>Orchidaceae</taxon>
        <taxon>Apostasioideae</taxon>
        <taxon>Apostasia</taxon>
    </lineage>
</organism>
<reference evidence="1 2" key="1">
    <citation type="journal article" date="2017" name="Nature">
        <title>The Apostasia genome and the evolution of orchids.</title>
        <authorList>
            <person name="Zhang G.Q."/>
            <person name="Liu K.W."/>
            <person name="Li Z."/>
            <person name="Lohaus R."/>
            <person name="Hsiao Y.Y."/>
            <person name="Niu S.C."/>
            <person name="Wang J.Y."/>
            <person name="Lin Y.C."/>
            <person name="Xu Q."/>
            <person name="Chen L.J."/>
            <person name="Yoshida K."/>
            <person name="Fujiwara S."/>
            <person name="Wang Z.W."/>
            <person name="Zhang Y.Q."/>
            <person name="Mitsuda N."/>
            <person name="Wang M."/>
            <person name="Liu G.H."/>
            <person name="Pecoraro L."/>
            <person name="Huang H.X."/>
            <person name="Xiao X.J."/>
            <person name="Lin M."/>
            <person name="Wu X.Y."/>
            <person name="Wu W.L."/>
            <person name="Chen Y.Y."/>
            <person name="Chang S.B."/>
            <person name="Sakamoto S."/>
            <person name="Ohme-Takagi M."/>
            <person name="Yagi M."/>
            <person name="Zeng S.J."/>
            <person name="Shen C.Y."/>
            <person name="Yeh C.M."/>
            <person name="Luo Y.B."/>
            <person name="Tsai W.C."/>
            <person name="Van de Peer Y."/>
            <person name="Liu Z.J."/>
        </authorList>
    </citation>
    <scope>NUCLEOTIDE SEQUENCE [LARGE SCALE GENOMIC DNA]</scope>
    <source>
        <strain evidence="2">cv. Shenzhen</strain>
        <tissue evidence="1">Stem</tissue>
    </source>
</reference>
<dbReference type="AlphaFoldDB" id="A0A2I0AZ06"/>
<gene>
    <name evidence="1" type="ORF">AXF42_Ash006414</name>
</gene>
<protein>
    <submittedName>
        <fullName evidence="1">Uncharacterized protein</fullName>
    </submittedName>
</protein>
<name>A0A2I0AZ06_9ASPA</name>
<sequence>MCWRVRARRSSAAWTQAHASALRGRRAGRWSWGARRWGWGTRRPCLDAHDRRAGVSEGTVREVKVNAGGAS</sequence>